<name>W7CA93_9LIST</name>
<evidence type="ECO:0000313" key="1">
    <source>
        <dbReference type="EMBL" id="EUJ29633.1"/>
    </source>
</evidence>
<dbReference type="Pfam" id="PF16784">
    <property type="entry name" value="HNHc_6"/>
    <property type="match status" value="1"/>
</dbReference>
<keyword evidence="2" id="KW-1185">Reference proteome</keyword>
<dbReference type="OrthoDB" id="1665841at2"/>
<dbReference type="InterPro" id="IPR041242">
    <property type="entry name" value="HNHc_6"/>
</dbReference>
<accession>W7CA93</accession>
<dbReference type="PATRIC" id="fig|1265820.5.peg.2122"/>
<gene>
    <name evidence="1" type="ORF">PCORN_10822</name>
</gene>
<evidence type="ECO:0000313" key="2">
    <source>
        <dbReference type="Proteomes" id="UP000019254"/>
    </source>
</evidence>
<dbReference type="AlphaFoldDB" id="W7CA93"/>
<comment type="caution">
    <text evidence="1">The sequence shown here is derived from an EMBL/GenBank/DDBJ whole genome shotgun (WGS) entry which is preliminary data.</text>
</comment>
<sequence length="251" mass="29006">MEFVGTIKSITYPDNHTRLILDIDEKVSPAIISRHTAGIAPQVGIEFFDNRKISADQRRKAFAIMTEITRHFYNENYSSELRLVSPSFADDRKSVEAALKESFATYKNIEAYSLANSDMTTARDFINFLIEFCFMFDVPFHEKERFLGEDIQFFLYMCLKYRKCAITGKPGSDVHHIDAVGMGRNRNKVDSTQFRFICLSREMHNLVHQIGWNKFSSMHKVGAIKLNEKGLKECRIKTQPVSGFYIDIDEN</sequence>
<protein>
    <submittedName>
        <fullName evidence="1">Uncharacterized protein</fullName>
    </submittedName>
</protein>
<dbReference type="STRING" id="1265820.PCORN_10822"/>
<dbReference type="RefSeq" id="WP_051999361.1">
    <property type="nucleotide sequence ID" value="NZ_AODE01000019.1"/>
</dbReference>
<dbReference type="EMBL" id="AODE01000019">
    <property type="protein sequence ID" value="EUJ29633.1"/>
    <property type="molecule type" value="Genomic_DNA"/>
</dbReference>
<organism evidence="1 2">
    <name type="scientific">Listeria cornellensis FSL F6-0969</name>
    <dbReference type="NCBI Taxonomy" id="1265820"/>
    <lineage>
        <taxon>Bacteria</taxon>
        <taxon>Bacillati</taxon>
        <taxon>Bacillota</taxon>
        <taxon>Bacilli</taxon>
        <taxon>Bacillales</taxon>
        <taxon>Listeriaceae</taxon>
        <taxon>Listeria</taxon>
    </lineage>
</organism>
<proteinExistence type="predicted"/>
<dbReference type="Proteomes" id="UP000019254">
    <property type="component" value="Unassembled WGS sequence"/>
</dbReference>
<reference evidence="1 2" key="1">
    <citation type="journal article" date="2014" name="Int. J. Syst. Evol. Microbiol.">
        <title>Listeria floridensis sp. nov., Listeria aquatica sp. nov., Listeria cornellensis sp. nov., Listeria riparia sp. nov. and Listeria grandensis sp. nov., from agricultural and natural environments.</title>
        <authorList>
            <person name="den Bakker H.C."/>
            <person name="Warchocki S."/>
            <person name="Wright E.M."/>
            <person name="Allred A.F."/>
            <person name="Ahlstrom C."/>
            <person name="Manuel C.S."/>
            <person name="Stasiewicz M.J."/>
            <person name="Burrell A."/>
            <person name="Roof S."/>
            <person name="Strawn L."/>
            <person name="Fortes E.D."/>
            <person name="Nightingale K.K."/>
            <person name="Kephart D."/>
            <person name="Wiedmann M."/>
        </authorList>
    </citation>
    <scope>NUCLEOTIDE SEQUENCE [LARGE SCALE GENOMIC DNA]</scope>
    <source>
        <strain evidence="2">FSL F6-969</strain>
    </source>
</reference>